<dbReference type="RefSeq" id="XP_013896943.1">
    <property type="nucleotide sequence ID" value="XM_014041489.1"/>
</dbReference>
<dbReference type="OrthoDB" id="549274at2759"/>
<accession>A0A0D2KQM6</accession>
<evidence type="ECO:0000313" key="3">
    <source>
        <dbReference type="Proteomes" id="UP000054498"/>
    </source>
</evidence>
<sequence>MSRGGSSSETVPRALYRDGSAYGDHAYDCEDDDEVLDEEELSLLEDIGAAWSPSSSSLSAAPSTVSCGSRPIAIPAATYFKDHAQRRHLDRLNRKRAWYSQQQEQERLLGKTGAKSAAQQQRKQQYIGGAGK</sequence>
<evidence type="ECO:0000313" key="2">
    <source>
        <dbReference type="EMBL" id="KIY97923.1"/>
    </source>
</evidence>
<dbReference type="KEGG" id="mng:MNEG_10039"/>
<feature type="region of interest" description="Disordered" evidence="1">
    <location>
        <begin position="109"/>
        <end position="132"/>
    </location>
</feature>
<name>A0A0D2KQM6_9CHLO</name>
<dbReference type="AlphaFoldDB" id="A0A0D2KQM6"/>
<dbReference type="EMBL" id="KK102376">
    <property type="protein sequence ID" value="KIY97923.1"/>
    <property type="molecule type" value="Genomic_DNA"/>
</dbReference>
<organism evidence="2 3">
    <name type="scientific">Monoraphidium neglectum</name>
    <dbReference type="NCBI Taxonomy" id="145388"/>
    <lineage>
        <taxon>Eukaryota</taxon>
        <taxon>Viridiplantae</taxon>
        <taxon>Chlorophyta</taxon>
        <taxon>core chlorophytes</taxon>
        <taxon>Chlorophyceae</taxon>
        <taxon>CS clade</taxon>
        <taxon>Sphaeropleales</taxon>
        <taxon>Selenastraceae</taxon>
        <taxon>Monoraphidium</taxon>
    </lineage>
</organism>
<proteinExistence type="predicted"/>
<evidence type="ECO:0000256" key="1">
    <source>
        <dbReference type="SAM" id="MobiDB-lite"/>
    </source>
</evidence>
<feature type="compositionally biased region" description="Low complexity" evidence="1">
    <location>
        <begin position="114"/>
        <end position="125"/>
    </location>
</feature>
<reference evidence="2 3" key="1">
    <citation type="journal article" date="2013" name="BMC Genomics">
        <title>Reconstruction of the lipid metabolism for the microalga Monoraphidium neglectum from its genome sequence reveals characteristics suitable for biofuel production.</title>
        <authorList>
            <person name="Bogen C."/>
            <person name="Al-Dilaimi A."/>
            <person name="Albersmeier A."/>
            <person name="Wichmann J."/>
            <person name="Grundmann M."/>
            <person name="Rupp O."/>
            <person name="Lauersen K.J."/>
            <person name="Blifernez-Klassen O."/>
            <person name="Kalinowski J."/>
            <person name="Goesmann A."/>
            <person name="Mussgnug J.H."/>
            <person name="Kruse O."/>
        </authorList>
    </citation>
    <scope>NUCLEOTIDE SEQUENCE [LARGE SCALE GENOMIC DNA]</scope>
    <source>
        <strain evidence="2 3">SAG 48.87</strain>
    </source>
</reference>
<keyword evidence="3" id="KW-1185">Reference proteome</keyword>
<protein>
    <submittedName>
        <fullName evidence="2">Uncharacterized protein</fullName>
    </submittedName>
</protein>
<dbReference type="Proteomes" id="UP000054498">
    <property type="component" value="Unassembled WGS sequence"/>
</dbReference>
<gene>
    <name evidence="2" type="ORF">MNEG_10039</name>
</gene>
<dbReference type="GeneID" id="25727161"/>